<dbReference type="PANTHER" id="PTHR12526">
    <property type="entry name" value="GLYCOSYLTRANSFERASE"/>
    <property type="match status" value="1"/>
</dbReference>
<feature type="domain" description="Glycosyltransferase subfamily 4-like N-terminal" evidence="2">
    <location>
        <begin position="9"/>
        <end position="151"/>
    </location>
</feature>
<evidence type="ECO:0000313" key="3">
    <source>
        <dbReference type="EMBL" id="TMQ59719.1"/>
    </source>
</evidence>
<feature type="domain" description="Glycosyl transferase family 1" evidence="1">
    <location>
        <begin position="181"/>
        <end position="322"/>
    </location>
</feature>
<dbReference type="Pfam" id="PF13579">
    <property type="entry name" value="Glyco_trans_4_4"/>
    <property type="match status" value="1"/>
</dbReference>
<evidence type="ECO:0000259" key="1">
    <source>
        <dbReference type="Pfam" id="PF00534"/>
    </source>
</evidence>
<dbReference type="AlphaFoldDB" id="A0A538T7X4"/>
<comment type="caution">
    <text evidence="3">The sequence shown here is derived from an EMBL/GenBank/DDBJ whole genome shotgun (WGS) entry which is preliminary data.</text>
</comment>
<protein>
    <submittedName>
        <fullName evidence="3">Glycosyltransferase family 4 protein</fullName>
    </submittedName>
</protein>
<dbReference type="GO" id="GO:0016757">
    <property type="term" value="F:glycosyltransferase activity"/>
    <property type="evidence" value="ECO:0007669"/>
    <property type="project" value="InterPro"/>
</dbReference>
<accession>A0A538T7X4</accession>
<dbReference type="Pfam" id="PF00534">
    <property type="entry name" value="Glycos_transf_1"/>
    <property type="match status" value="1"/>
</dbReference>
<dbReference type="CDD" id="cd03801">
    <property type="entry name" value="GT4_PimA-like"/>
    <property type="match status" value="1"/>
</dbReference>
<sequence length="360" mass="39349">MRILLLAHGPSVHTRRWASALRERGHDMLLLTAHECADPGIPARVVGSPWPVKALRYWSALGAVRREMRAFRPDVTVAHFLPNYGFLAALAQAHPWLLVCWGSDLLTNARLSPLHRARARYVLRRAGLIHVDAAVLAEAAVALGAPPARVWTRPWGVDAGAFGPAGEFRAARNGARTIRLLWTRQLEPVYDPETFVRALGILKRRGLPFHATMAGEGSLRASVEARIRAEDVARHVVLEGFVGPDRLRALHREGDFYVSLARSDSTSQSLLEAMAAGLLPIVSDIAGNREWVTHRRVGYLVPVGDPEALACAIAEASRDPEAVTYRARARAAVSARARFADTLEQLEAKLAALARSGSAR</sequence>
<dbReference type="EMBL" id="VBOW01000020">
    <property type="protein sequence ID" value="TMQ59719.1"/>
    <property type="molecule type" value="Genomic_DNA"/>
</dbReference>
<reference evidence="3 4" key="1">
    <citation type="journal article" date="2019" name="Nat. Microbiol.">
        <title>Mediterranean grassland soil C-N compound turnover is dependent on rainfall and depth, and is mediated by genomically divergent microorganisms.</title>
        <authorList>
            <person name="Diamond S."/>
            <person name="Andeer P.F."/>
            <person name="Li Z."/>
            <person name="Crits-Christoph A."/>
            <person name="Burstein D."/>
            <person name="Anantharaman K."/>
            <person name="Lane K.R."/>
            <person name="Thomas B.C."/>
            <person name="Pan C."/>
            <person name="Northen T.R."/>
            <person name="Banfield J.F."/>
        </authorList>
    </citation>
    <scope>NUCLEOTIDE SEQUENCE [LARGE SCALE GENOMIC DNA]</scope>
    <source>
        <strain evidence="3">WS_6</strain>
    </source>
</reference>
<name>A0A538T7X4_UNCEI</name>
<dbReference type="Proteomes" id="UP000316852">
    <property type="component" value="Unassembled WGS sequence"/>
</dbReference>
<organism evidence="3 4">
    <name type="scientific">Eiseniibacteriota bacterium</name>
    <dbReference type="NCBI Taxonomy" id="2212470"/>
    <lineage>
        <taxon>Bacteria</taxon>
        <taxon>Candidatus Eiseniibacteriota</taxon>
    </lineage>
</organism>
<evidence type="ECO:0000313" key="4">
    <source>
        <dbReference type="Proteomes" id="UP000316852"/>
    </source>
</evidence>
<dbReference type="PANTHER" id="PTHR12526:SF600">
    <property type="entry name" value="GLYCOSYL TRANSFERASE GROUP 1"/>
    <property type="match status" value="1"/>
</dbReference>
<evidence type="ECO:0000259" key="2">
    <source>
        <dbReference type="Pfam" id="PF13579"/>
    </source>
</evidence>
<dbReference type="Gene3D" id="3.40.50.2000">
    <property type="entry name" value="Glycogen Phosphorylase B"/>
    <property type="match status" value="2"/>
</dbReference>
<dbReference type="InterPro" id="IPR001296">
    <property type="entry name" value="Glyco_trans_1"/>
</dbReference>
<dbReference type="SUPFAM" id="SSF53756">
    <property type="entry name" value="UDP-Glycosyltransferase/glycogen phosphorylase"/>
    <property type="match status" value="1"/>
</dbReference>
<proteinExistence type="predicted"/>
<gene>
    <name evidence="3" type="ORF">E6K76_04305</name>
</gene>
<dbReference type="InterPro" id="IPR028098">
    <property type="entry name" value="Glyco_trans_4-like_N"/>
</dbReference>
<keyword evidence="3" id="KW-0808">Transferase</keyword>